<proteinExistence type="predicted"/>
<dbReference type="PIRSF" id="PIRSF038958">
    <property type="entry name" value="PG_synth_SpoVB"/>
    <property type="match status" value="1"/>
</dbReference>
<feature type="transmembrane region" description="Helical" evidence="6">
    <location>
        <begin position="228"/>
        <end position="251"/>
    </location>
</feature>
<dbReference type="InterPro" id="IPR024923">
    <property type="entry name" value="PG_synth_SpoVB"/>
</dbReference>
<dbReference type="Pfam" id="PF01943">
    <property type="entry name" value="Polysacc_synt"/>
    <property type="match status" value="1"/>
</dbReference>
<name>A0A7X0LX85_9BACI</name>
<dbReference type="EMBL" id="JACHGK010000020">
    <property type="protein sequence ID" value="MBB6447340.1"/>
    <property type="molecule type" value="Genomic_DNA"/>
</dbReference>
<keyword evidence="2" id="KW-1003">Cell membrane</keyword>
<dbReference type="GO" id="GO:0005886">
    <property type="term" value="C:plasma membrane"/>
    <property type="evidence" value="ECO:0007669"/>
    <property type="project" value="UniProtKB-SubCell"/>
</dbReference>
<evidence type="ECO:0000256" key="5">
    <source>
        <dbReference type="ARBA" id="ARBA00023136"/>
    </source>
</evidence>
<dbReference type="Proteomes" id="UP000531594">
    <property type="component" value="Unassembled WGS sequence"/>
</dbReference>
<dbReference type="AlphaFoldDB" id="A0A7X0LX85"/>
<feature type="transmembrane region" description="Helical" evidence="6">
    <location>
        <begin position="172"/>
        <end position="200"/>
    </location>
</feature>
<dbReference type="InterPro" id="IPR002797">
    <property type="entry name" value="Polysacc_synth"/>
</dbReference>
<evidence type="ECO:0000256" key="1">
    <source>
        <dbReference type="ARBA" id="ARBA00004651"/>
    </source>
</evidence>
<feature type="transmembrane region" description="Helical" evidence="6">
    <location>
        <begin position="376"/>
        <end position="394"/>
    </location>
</feature>
<evidence type="ECO:0000256" key="4">
    <source>
        <dbReference type="ARBA" id="ARBA00022989"/>
    </source>
</evidence>
<feature type="transmembrane region" description="Helical" evidence="6">
    <location>
        <begin position="116"/>
        <end position="137"/>
    </location>
</feature>
<dbReference type="PANTHER" id="PTHR30250">
    <property type="entry name" value="PST FAMILY PREDICTED COLANIC ACID TRANSPORTER"/>
    <property type="match status" value="1"/>
</dbReference>
<keyword evidence="4 6" id="KW-1133">Transmembrane helix</keyword>
<feature type="transmembrane region" description="Helical" evidence="6">
    <location>
        <begin position="406"/>
        <end position="424"/>
    </location>
</feature>
<keyword evidence="8" id="KW-1185">Reference proteome</keyword>
<accession>A0A7X0LX85</accession>
<keyword evidence="3 6" id="KW-0812">Transmembrane</keyword>
<feature type="transmembrane region" description="Helical" evidence="6">
    <location>
        <begin position="40"/>
        <end position="61"/>
    </location>
</feature>
<evidence type="ECO:0000256" key="6">
    <source>
        <dbReference type="SAM" id="Phobius"/>
    </source>
</evidence>
<sequence>MNSFLKGTLMLIGAAFIGECVEFLINMVLARELGEKGLGMYMSIMPTVFLIVLLASFEMPVSISKFIAEKDTRIHQSMLSHVLKWTIILTAILMLITSIVLPFIPAFDEYHPIFRWLILVLIPIVSFTSIARGYFMGRSQMSKIAIANFLRKLVQLALLVYLFRLFDFELNAAVLISFCTLIGSDLVVFLYLFHVFMIQYQYMKKQPSRRLHGKVVMKNLMQVSIPTTALRVFHAFTSAFQPFLITGALFYAGVSKDLATEQFGMVAGVAMTIGMFPAFISHSFMIMLIPTISKANAERNVAQLQKLLRQVMILTLLYGIPTVLVCYFFAEPLTTTFFHSTGAARYLQLLCPCFLFHFFVMPLQAYLIGLGLMKEAFIHGVWSTIIAFAIIYLLGSNSQFQMDGVIIGINAEVILLSLLHYVTVCKKIGVSVWMLPPNSLKSQP</sequence>
<feature type="transmembrane region" description="Helical" evidence="6">
    <location>
        <begin position="263"/>
        <end position="290"/>
    </location>
</feature>
<evidence type="ECO:0000313" key="8">
    <source>
        <dbReference type="Proteomes" id="UP000531594"/>
    </source>
</evidence>
<evidence type="ECO:0000256" key="2">
    <source>
        <dbReference type="ARBA" id="ARBA00022475"/>
    </source>
</evidence>
<organism evidence="7 8">
    <name type="scientific">Bacillus benzoevorans</name>
    <dbReference type="NCBI Taxonomy" id="1456"/>
    <lineage>
        <taxon>Bacteria</taxon>
        <taxon>Bacillati</taxon>
        <taxon>Bacillota</taxon>
        <taxon>Bacilli</taxon>
        <taxon>Bacillales</taxon>
        <taxon>Bacillaceae</taxon>
        <taxon>Bacillus</taxon>
    </lineage>
</organism>
<reference evidence="7 8" key="1">
    <citation type="submission" date="2020-08" db="EMBL/GenBank/DDBJ databases">
        <title>Genomic Encyclopedia of Type Strains, Phase IV (KMG-IV): sequencing the most valuable type-strain genomes for metagenomic binning, comparative biology and taxonomic classification.</title>
        <authorList>
            <person name="Goeker M."/>
        </authorList>
    </citation>
    <scope>NUCLEOTIDE SEQUENCE [LARGE SCALE GENOMIC DNA]</scope>
    <source>
        <strain evidence="7 8">DSM 5391</strain>
    </source>
</reference>
<comment type="caution">
    <text evidence="7">The sequence shown here is derived from an EMBL/GenBank/DDBJ whole genome shotgun (WGS) entry which is preliminary data.</text>
</comment>
<feature type="transmembrane region" description="Helical" evidence="6">
    <location>
        <begin position="149"/>
        <end position="166"/>
    </location>
</feature>
<keyword evidence="5 6" id="KW-0472">Membrane</keyword>
<comment type="subcellular location">
    <subcellularLocation>
        <location evidence="1">Cell membrane</location>
        <topology evidence="1">Multi-pass membrane protein</topology>
    </subcellularLocation>
</comment>
<evidence type="ECO:0000256" key="3">
    <source>
        <dbReference type="ARBA" id="ARBA00022692"/>
    </source>
</evidence>
<feature type="transmembrane region" description="Helical" evidence="6">
    <location>
        <begin position="82"/>
        <end position="104"/>
    </location>
</feature>
<feature type="transmembrane region" description="Helical" evidence="6">
    <location>
        <begin position="346"/>
        <end position="369"/>
    </location>
</feature>
<evidence type="ECO:0000313" key="7">
    <source>
        <dbReference type="EMBL" id="MBB6447340.1"/>
    </source>
</evidence>
<protein>
    <submittedName>
        <fullName evidence="7">Stage V sporulation protein B</fullName>
    </submittedName>
</protein>
<dbReference type="PANTHER" id="PTHR30250:SF24">
    <property type="entry name" value="STAGE V SPORULATION PROTEIN B"/>
    <property type="match status" value="1"/>
</dbReference>
<gene>
    <name evidence="7" type="ORF">HNR53_004020</name>
</gene>
<dbReference type="RefSeq" id="WP_184529192.1">
    <property type="nucleotide sequence ID" value="NZ_JACHGK010000020.1"/>
</dbReference>
<dbReference type="InterPro" id="IPR050833">
    <property type="entry name" value="Poly_Biosynth_Transport"/>
</dbReference>
<feature type="transmembrane region" description="Helical" evidence="6">
    <location>
        <begin position="311"/>
        <end position="330"/>
    </location>
</feature>